<accession>A0A1G1WNV5</accession>
<dbReference type="InterPro" id="IPR011659">
    <property type="entry name" value="WD40"/>
</dbReference>
<dbReference type="EMBL" id="MHCX01000026">
    <property type="protein sequence ID" value="OGY29425.1"/>
    <property type="molecule type" value="Genomic_DNA"/>
</dbReference>
<dbReference type="Proteomes" id="UP000177821">
    <property type="component" value="Unassembled WGS sequence"/>
</dbReference>
<gene>
    <name evidence="2" type="ORF">A3J50_00105</name>
</gene>
<dbReference type="InterPro" id="IPR011042">
    <property type="entry name" value="6-blade_b-propeller_TolB-like"/>
</dbReference>
<sequence>MNRYYLGLLATVLTIIAVSTVLIFQAKGYKLDFENKRIEKTGILAISSVPTGAAVYLNGHLISATNANIQNLTPGEYHLKVTKEGFISWEKKVLVSEELVTLVEIALFPAVPDLSPLTFTGSHSPKLSPDGQKIVYALRNGEKSGLWVLDLADKPVFFSKEPKQIAKDSSSLSFSDSTFSWTPDSKTVLVTLQENSKEGGEYTRTYLLVADQLNNERLSDITTTIERTKKTWADDYNLKKEGRISKLVNIGAQELATKSANIAWSLDEKRFLVYETEVIKNGDKEQTKLGKAKVYDSKLDKTFTLPDADSYVWYPDSAHLILVADQSISIIEYTGENRSTIYSGNFDPTIIFPSPNGSKLIILSSFNQSIKEPNLYTINLQ</sequence>
<dbReference type="SUPFAM" id="SSF69304">
    <property type="entry name" value="Tricorn protease N-terminal domain"/>
    <property type="match status" value="1"/>
</dbReference>
<dbReference type="AlphaFoldDB" id="A0A1G1WNV5"/>
<dbReference type="InterPro" id="IPR013229">
    <property type="entry name" value="PEGA"/>
</dbReference>
<name>A0A1G1WNV5_9BACT</name>
<comment type="caution">
    <text evidence="2">The sequence shown here is derived from an EMBL/GenBank/DDBJ whole genome shotgun (WGS) entry which is preliminary data.</text>
</comment>
<evidence type="ECO:0000313" key="3">
    <source>
        <dbReference type="Proteomes" id="UP000177821"/>
    </source>
</evidence>
<reference evidence="2 3" key="1">
    <citation type="journal article" date="2016" name="Nat. Commun.">
        <title>Thousands of microbial genomes shed light on interconnected biogeochemical processes in an aquifer system.</title>
        <authorList>
            <person name="Anantharaman K."/>
            <person name="Brown C.T."/>
            <person name="Hug L.A."/>
            <person name="Sharon I."/>
            <person name="Castelle C.J."/>
            <person name="Probst A.J."/>
            <person name="Thomas B.C."/>
            <person name="Singh A."/>
            <person name="Wilkins M.J."/>
            <person name="Karaoz U."/>
            <person name="Brodie E.L."/>
            <person name="Williams K.H."/>
            <person name="Hubbard S.S."/>
            <person name="Banfield J.F."/>
        </authorList>
    </citation>
    <scope>NUCLEOTIDE SEQUENCE [LARGE SCALE GENOMIC DNA]</scope>
</reference>
<feature type="domain" description="PEGA" evidence="1">
    <location>
        <begin position="42"/>
        <end position="107"/>
    </location>
</feature>
<dbReference type="Gene3D" id="2.120.10.30">
    <property type="entry name" value="TolB, C-terminal domain"/>
    <property type="match status" value="1"/>
</dbReference>
<organism evidence="2 3">
    <name type="scientific">Candidatus Woykebacteria bacterium RIFCSPHIGHO2_02_FULL_43_16b</name>
    <dbReference type="NCBI Taxonomy" id="1802601"/>
    <lineage>
        <taxon>Bacteria</taxon>
        <taxon>Candidatus Woykeibacteriota</taxon>
    </lineage>
</organism>
<evidence type="ECO:0000313" key="2">
    <source>
        <dbReference type="EMBL" id="OGY29425.1"/>
    </source>
</evidence>
<proteinExistence type="predicted"/>
<dbReference type="Pfam" id="PF07676">
    <property type="entry name" value="PD40"/>
    <property type="match status" value="1"/>
</dbReference>
<evidence type="ECO:0000259" key="1">
    <source>
        <dbReference type="Pfam" id="PF08308"/>
    </source>
</evidence>
<dbReference type="Pfam" id="PF08308">
    <property type="entry name" value="PEGA"/>
    <property type="match status" value="1"/>
</dbReference>
<protein>
    <recommendedName>
        <fullName evidence="1">PEGA domain-containing protein</fullName>
    </recommendedName>
</protein>